<evidence type="ECO:0000259" key="1">
    <source>
        <dbReference type="Pfam" id="PF03756"/>
    </source>
</evidence>
<organism evidence="2 3">
    <name type="scientific">Nocardia xishanensis</name>
    <dbReference type="NCBI Taxonomy" id="238964"/>
    <lineage>
        <taxon>Bacteria</taxon>
        <taxon>Bacillati</taxon>
        <taxon>Actinomycetota</taxon>
        <taxon>Actinomycetes</taxon>
        <taxon>Mycobacteriales</taxon>
        <taxon>Nocardiaceae</taxon>
        <taxon>Nocardia</taxon>
    </lineage>
</organism>
<dbReference type="InterPro" id="IPR047757">
    <property type="entry name" value="AfsA-like"/>
</dbReference>
<accession>A0ABW7WWG8</accession>
<dbReference type="RefSeq" id="WP_397091796.1">
    <property type="nucleotide sequence ID" value="NZ_JBIRYO010000004.1"/>
</dbReference>
<protein>
    <submittedName>
        <fullName evidence="2">ScbA/BarX family gamma-butyrolactone biosynthesis protein</fullName>
    </submittedName>
</protein>
<dbReference type="InterPro" id="IPR005509">
    <property type="entry name" value="AfsA_hotdog_dom"/>
</dbReference>
<name>A0ABW7WWG8_9NOCA</name>
<gene>
    <name evidence="2" type="ORF">ACH49W_07425</name>
</gene>
<dbReference type="NCBIfam" id="NF041195">
    <property type="entry name" value="ScbA_BarX_GamBu"/>
    <property type="match status" value="1"/>
</dbReference>
<proteinExistence type="predicted"/>
<dbReference type="Proteomes" id="UP001611415">
    <property type="component" value="Unassembled WGS sequence"/>
</dbReference>
<feature type="domain" description="A-factor biosynthesis hotdog" evidence="1">
    <location>
        <begin position="23"/>
        <end position="155"/>
    </location>
</feature>
<keyword evidence="3" id="KW-1185">Reference proteome</keyword>
<feature type="domain" description="A-factor biosynthesis hotdog" evidence="1">
    <location>
        <begin position="198"/>
        <end position="312"/>
    </location>
</feature>
<dbReference type="Pfam" id="PF03756">
    <property type="entry name" value="AfsA"/>
    <property type="match status" value="2"/>
</dbReference>
<evidence type="ECO:0000313" key="2">
    <source>
        <dbReference type="EMBL" id="MFI2473195.1"/>
    </source>
</evidence>
<dbReference type="EMBL" id="JBIRYO010000004">
    <property type="protein sequence ID" value="MFI2473195.1"/>
    <property type="molecule type" value="Genomic_DNA"/>
</dbReference>
<evidence type="ECO:0000313" key="3">
    <source>
        <dbReference type="Proteomes" id="UP001611415"/>
    </source>
</evidence>
<comment type="caution">
    <text evidence="2">The sequence shown here is derived from an EMBL/GenBank/DDBJ whole genome shotgun (WGS) entry which is preliminary data.</text>
</comment>
<sequence>MTTHAAVEKTATHNRTIPKRLAHRCAVSEVFVTSLDAVGADAFLVGAQLPRMHAYYGDHAGSLGMRHDPLVVMEAARQAAIAVTHEFYGVPTDMAFVVRTFNGTGSDTSAWEIGIAPADLVMQVRVPRRHHLGEALQGLDMVLEISSGGEPMLTVDGSFSWTTPRQWTALRVQFRESLGLGVFHGASALGERAEAAVVGRENRRNVVIAAPEADGRVTRAALVPDLSHPFLFDHQLDHVPGSLLIEACRQTALSMVLRDQPRLVCLASTFDRFVELDLPADCVAEITEPGLDTTVVHCEIRQAGAVAARLDLEFDADALDSESIGDPR</sequence>
<reference evidence="2 3" key="1">
    <citation type="submission" date="2024-10" db="EMBL/GenBank/DDBJ databases">
        <title>The Natural Products Discovery Center: Release of the First 8490 Sequenced Strains for Exploring Actinobacteria Biosynthetic Diversity.</title>
        <authorList>
            <person name="Kalkreuter E."/>
            <person name="Kautsar S.A."/>
            <person name="Yang D."/>
            <person name="Bader C.D."/>
            <person name="Teijaro C.N."/>
            <person name="Fluegel L."/>
            <person name="Davis C.M."/>
            <person name="Simpson J.R."/>
            <person name="Lauterbach L."/>
            <person name="Steele A.D."/>
            <person name="Gui C."/>
            <person name="Meng S."/>
            <person name="Li G."/>
            <person name="Viehrig K."/>
            <person name="Ye F."/>
            <person name="Su P."/>
            <person name="Kiefer A.F."/>
            <person name="Nichols A."/>
            <person name="Cepeda A.J."/>
            <person name="Yan W."/>
            <person name="Fan B."/>
            <person name="Jiang Y."/>
            <person name="Adhikari A."/>
            <person name="Zheng C.-J."/>
            <person name="Schuster L."/>
            <person name="Cowan T.M."/>
            <person name="Smanski M.J."/>
            <person name="Chevrette M.G."/>
            <person name="De Carvalho L.P.S."/>
            <person name="Shen B."/>
        </authorList>
    </citation>
    <scope>NUCLEOTIDE SEQUENCE [LARGE SCALE GENOMIC DNA]</scope>
    <source>
        <strain evidence="2 3">NPDC019275</strain>
    </source>
</reference>